<keyword evidence="2" id="KW-0472">Membrane</keyword>
<name>A0A154WGT7_9PROT</name>
<gene>
    <name evidence="3" type="ORF">AUP43_04115</name>
</gene>
<evidence type="ECO:0000256" key="1">
    <source>
        <dbReference type="SAM" id="MobiDB-lite"/>
    </source>
</evidence>
<dbReference type="RefSeq" id="WP_067551387.1">
    <property type="nucleotide sequence ID" value="NZ_LPXN01000002.1"/>
</dbReference>
<dbReference type="AlphaFoldDB" id="A0A154WGT7"/>
<keyword evidence="4" id="KW-1185">Reference proteome</keyword>
<feature type="transmembrane region" description="Helical" evidence="2">
    <location>
        <begin position="6"/>
        <end position="27"/>
    </location>
</feature>
<protein>
    <submittedName>
        <fullName evidence="3">Uncharacterized protein</fullName>
    </submittedName>
</protein>
<evidence type="ECO:0000313" key="4">
    <source>
        <dbReference type="Proteomes" id="UP000076400"/>
    </source>
</evidence>
<sequence length="64" mass="7445">MFDSFPWGIVTIGGPILLGLILAYSMFRYRKRDRRLDAQTERATTELYKQTEREAPDGGEPRPR</sequence>
<proteinExistence type="predicted"/>
<reference evidence="3 4" key="1">
    <citation type="submission" date="2015-12" db="EMBL/GenBank/DDBJ databases">
        <title>Genome sequence of Oceanibaculum pacificum MCCC 1A02656.</title>
        <authorList>
            <person name="Lu L."/>
            <person name="Lai Q."/>
            <person name="Shao Z."/>
            <person name="Qian P."/>
        </authorList>
    </citation>
    <scope>NUCLEOTIDE SEQUENCE [LARGE SCALE GENOMIC DNA]</scope>
    <source>
        <strain evidence="3 4">MCCC 1A02656</strain>
    </source>
</reference>
<feature type="region of interest" description="Disordered" evidence="1">
    <location>
        <begin position="40"/>
        <end position="64"/>
    </location>
</feature>
<dbReference type="Proteomes" id="UP000076400">
    <property type="component" value="Unassembled WGS sequence"/>
</dbReference>
<keyword evidence="2" id="KW-1133">Transmembrane helix</keyword>
<keyword evidence="2" id="KW-0812">Transmembrane</keyword>
<comment type="caution">
    <text evidence="3">The sequence shown here is derived from an EMBL/GenBank/DDBJ whole genome shotgun (WGS) entry which is preliminary data.</text>
</comment>
<evidence type="ECO:0000256" key="2">
    <source>
        <dbReference type="SAM" id="Phobius"/>
    </source>
</evidence>
<dbReference type="EMBL" id="LPXN01000002">
    <property type="protein sequence ID" value="KZD12744.1"/>
    <property type="molecule type" value="Genomic_DNA"/>
</dbReference>
<organism evidence="3 4">
    <name type="scientific">Oceanibaculum pacificum</name>
    <dbReference type="NCBI Taxonomy" id="580166"/>
    <lineage>
        <taxon>Bacteria</taxon>
        <taxon>Pseudomonadati</taxon>
        <taxon>Pseudomonadota</taxon>
        <taxon>Alphaproteobacteria</taxon>
        <taxon>Rhodospirillales</taxon>
        <taxon>Oceanibaculaceae</taxon>
        <taxon>Oceanibaculum</taxon>
    </lineage>
</organism>
<accession>A0A154WGT7</accession>
<evidence type="ECO:0000313" key="3">
    <source>
        <dbReference type="EMBL" id="KZD12744.1"/>
    </source>
</evidence>